<gene>
    <name evidence="2" type="ORF">EQU24_12850</name>
</gene>
<protein>
    <recommendedName>
        <fullName evidence="4">Type 4 fimbrial biogenesis protein PilX N-terminal domain-containing protein</fullName>
    </recommendedName>
</protein>
<dbReference type="RefSeq" id="WP_017839122.1">
    <property type="nucleotide sequence ID" value="NZ_CP035467.1"/>
</dbReference>
<reference evidence="3" key="1">
    <citation type="journal article" date="2019" name="J. Bacteriol.">
        <title>A Mutagenic Screen Identifies a TonB-Dependent Receptor Required for the Lanthanide Metal Switch in the Type I Methanotroph 'Methylotuvimicrobium buryatense' 5GB1C.</title>
        <authorList>
            <person name="Groom J.D."/>
            <person name="Ford S.M."/>
            <person name="Pesesky M.W."/>
            <person name="Lidstrom M.E."/>
        </authorList>
    </citation>
    <scope>NUCLEOTIDE SEQUENCE [LARGE SCALE GENOMIC DNA]</scope>
    <source>
        <strain evidence="3">5GB1C</strain>
    </source>
</reference>
<evidence type="ECO:0008006" key="4">
    <source>
        <dbReference type="Google" id="ProtNLM"/>
    </source>
</evidence>
<keyword evidence="3" id="KW-1185">Reference proteome</keyword>
<evidence type="ECO:0000256" key="1">
    <source>
        <dbReference type="SAM" id="Phobius"/>
    </source>
</evidence>
<name>A0A4P9UP42_METBY</name>
<evidence type="ECO:0000313" key="3">
    <source>
        <dbReference type="Proteomes" id="UP000305881"/>
    </source>
</evidence>
<dbReference type="Proteomes" id="UP000305881">
    <property type="component" value="Chromosome"/>
</dbReference>
<evidence type="ECO:0000313" key="2">
    <source>
        <dbReference type="EMBL" id="QCW83027.1"/>
    </source>
</evidence>
<keyword evidence="1" id="KW-0812">Transmembrane</keyword>
<dbReference type="OrthoDB" id="5566805at2"/>
<keyword evidence="1" id="KW-0472">Membrane</keyword>
<feature type="transmembrane region" description="Helical" evidence="1">
    <location>
        <begin position="12"/>
        <end position="35"/>
    </location>
</feature>
<dbReference type="STRING" id="675511.GCA_000341735_00471"/>
<dbReference type="EMBL" id="CP035467">
    <property type="protein sequence ID" value="QCW83027.1"/>
    <property type="molecule type" value="Genomic_DNA"/>
</dbReference>
<dbReference type="AlphaFoldDB" id="A0A4P9UP42"/>
<sequence>MKTFAKNLNYQRGAASLIVALILLIAITIVVLFTAKTVLVETQITADNYRTTQATAAASAAMDQAIAYFNNQGIDAGAPAYTNDVEDLPQCGANSSASPATHITLTSGSQTTRALFFFNNVFYDPDDPNNCQGQTSPDNTPLPITYQDRAQITARGWSDDCAAVRTIIQCVGTFDVFNAGKGPRQPFVSKAGVGAFGNAKIINRYNNSSIWSGSILDTSGAAFGTYLRPSNTEITNFTKAELDSDNENANTQLVSNRDAGAGIDVISGDPNLTNASPDEFFNMFFSIDRDTLRGLAEDSDQKLAAGGNPNGMTGVIWIGPDGTPSTTTTNIGGTTVIGSPNVPAIMIINGDLQLTGGTIHGVVYVTGEIKIAGNAVIKGSILSESGNNSGAGTLKLVYVPYGGEGSGPTPFIPGTGAVIAGSWRDWN</sequence>
<proteinExistence type="predicted"/>
<accession>A0A4P9UP42</accession>
<organism evidence="2 3">
    <name type="scientific">Methylotuvimicrobium buryatense</name>
    <name type="common">Methylomicrobium buryatense</name>
    <dbReference type="NCBI Taxonomy" id="95641"/>
    <lineage>
        <taxon>Bacteria</taxon>
        <taxon>Pseudomonadati</taxon>
        <taxon>Pseudomonadota</taxon>
        <taxon>Gammaproteobacteria</taxon>
        <taxon>Methylococcales</taxon>
        <taxon>Methylococcaceae</taxon>
        <taxon>Methylotuvimicrobium</taxon>
    </lineage>
</organism>
<dbReference type="KEGG" id="mbur:EQU24_12850"/>
<keyword evidence="1" id="KW-1133">Transmembrane helix</keyword>